<dbReference type="RefSeq" id="WP_138185688.1">
    <property type="nucleotide sequence ID" value="NZ_LS992241.1"/>
</dbReference>
<feature type="signal peptide" evidence="1">
    <location>
        <begin position="1"/>
        <end position="23"/>
    </location>
</feature>
<evidence type="ECO:0000313" key="3">
    <source>
        <dbReference type="Proteomes" id="UP000304148"/>
    </source>
</evidence>
<dbReference type="EMBL" id="LS992241">
    <property type="protein sequence ID" value="SYX83633.1"/>
    <property type="molecule type" value="Genomic_DNA"/>
</dbReference>
<accession>A0A383RA23</accession>
<dbReference type="Proteomes" id="UP000304148">
    <property type="component" value="Chromosome"/>
</dbReference>
<gene>
    <name evidence="2" type="ORF">PBLR_12055</name>
</gene>
<dbReference type="SUPFAM" id="SSF82171">
    <property type="entry name" value="DPP6 N-terminal domain-like"/>
    <property type="match status" value="1"/>
</dbReference>
<evidence type="ECO:0008006" key="4">
    <source>
        <dbReference type="Google" id="ProtNLM"/>
    </source>
</evidence>
<evidence type="ECO:0000313" key="2">
    <source>
        <dbReference type="EMBL" id="SYX83633.1"/>
    </source>
</evidence>
<name>A0A383RA23_PAEAL</name>
<feature type="chain" id="PRO_5016723213" description="Translocation protein TolB" evidence="1">
    <location>
        <begin position="24"/>
        <end position="416"/>
    </location>
</feature>
<dbReference type="Gene3D" id="2.120.10.30">
    <property type="entry name" value="TolB, C-terminal domain"/>
    <property type="match status" value="2"/>
</dbReference>
<dbReference type="PANTHER" id="PTHR36842">
    <property type="entry name" value="PROTEIN TOLB HOMOLOG"/>
    <property type="match status" value="1"/>
</dbReference>
<organism evidence="2 3">
    <name type="scientific">Paenibacillus alvei</name>
    <name type="common">Bacillus alvei</name>
    <dbReference type="NCBI Taxonomy" id="44250"/>
    <lineage>
        <taxon>Bacteria</taxon>
        <taxon>Bacillati</taxon>
        <taxon>Bacillota</taxon>
        <taxon>Bacilli</taxon>
        <taxon>Bacillales</taxon>
        <taxon>Paenibacillaceae</taxon>
        <taxon>Paenibacillus</taxon>
    </lineage>
</organism>
<proteinExistence type="predicted"/>
<protein>
    <recommendedName>
        <fullName evidence="4">Translocation protein TolB</fullName>
    </recommendedName>
</protein>
<dbReference type="InterPro" id="IPR011042">
    <property type="entry name" value="6-blade_b-propeller_TolB-like"/>
</dbReference>
<dbReference type="PANTHER" id="PTHR36842:SF1">
    <property type="entry name" value="PROTEIN TOLB"/>
    <property type="match status" value="1"/>
</dbReference>
<keyword evidence="1" id="KW-0732">Signal</keyword>
<evidence type="ECO:0000256" key="1">
    <source>
        <dbReference type="SAM" id="SignalP"/>
    </source>
</evidence>
<sequence>MRKCIQAIVVFVLLFVWSTPSSGWTTNSPYTAAFIRNNDLWITSGTQETRITTGEYIRNPKWSHDGMWVAFTKGKEENEVWVYHMTTKSLRRVGKGQNVQWSPKHSIVAFQTDYTLRMANVDTPSSPIVTTIEDNIGNYAWNPSGNGFLVSTLSKLLPTGKWEDILLYRIGLDTETGTPNKELLYRISNQSDDFFAALTSTFKWSPDRKWIAFIAVPTASLSADSNTLCLLSSDGTTFLKVGTMLHDEEWFNWAPSANRLAYIAGEGREATSNKKLTLLSSLTPMKQQIYTPAGKVETGFTWHHDRTIVASRADEALWSSDAEKRPLPKLVKVDLDSGQQAMLSDPSIGFGDYAPVFVEDGRKVAWIRSNRSTADVMLSRPDGKNAHVWIPNLTLGTSYYERWKWSAVFQPYGTNE</sequence>
<reference evidence="3" key="1">
    <citation type="submission" date="2018-08" db="EMBL/GenBank/DDBJ databases">
        <authorList>
            <person name="Chevrot R."/>
        </authorList>
    </citation>
    <scope>NUCLEOTIDE SEQUENCE [LARGE SCALE GENOMIC DNA]</scope>
</reference>
<dbReference type="AlphaFoldDB" id="A0A383RA23"/>